<keyword evidence="7" id="KW-1185">Reference proteome</keyword>
<dbReference type="Proteomes" id="UP000517694">
    <property type="component" value="Unassembled WGS sequence"/>
</dbReference>
<evidence type="ECO:0000313" key="6">
    <source>
        <dbReference type="EMBL" id="MBC2865142.1"/>
    </source>
</evidence>
<dbReference type="InterPro" id="IPR011075">
    <property type="entry name" value="TetR_C"/>
</dbReference>
<dbReference type="PANTHER" id="PTHR47506:SF3">
    <property type="entry name" value="HTH-TYPE TRANSCRIPTIONAL REGULATOR LMRA"/>
    <property type="match status" value="1"/>
</dbReference>
<organism evidence="6 7">
    <name type="scientific">Streptomyces mexicanus</name>
    <dbReference type="NCBI Taxonomy" id="178566"/>
    <lineage>
        <taxon>Bacteria</taxon>
        <taxon>Bacillati</taxon>
        <taxon>Actinomycetota</taxon>
        <taxon>Actinomycetes</taxon>
        <taxon>Kitasatosporales</taxon>
        <taxon>Streptomycetaceae</taxon>
        <taxon>Streptomyces</taxon>
    </lineage>
</organism>
<sequence length="205" mass="21973">MVGDVERSPDTKERLIEGTRQLLWDRGYVGTSPTAILRRSGVGQGSMYHHFRGKPDLVLAAERRSAELMQAQIREVFSGEGTGLQRIVAYLLLERDVLRGCSVGRLAGDPEIVADDALREPVRETFGVLRRCLAEAIAEAQAAGELDPGLRPEHTAAALAAVVQGGYALARAEQSTEPFDRAIRGALDLLGVGARDADRAGGPSS</sequence>
<dbReference type="EMBL" id="JACMHY010000003">
    <property type="protein sequence ID" value="MBC2865142.1"/>
    <property type="molecule type" value="Genomic_DNA"/>
</dbReference>
<dbReference type="OrthoDB" id="9805134at2"/>
<reference evidence="6 7" key="1">
    <citation type="submission" date="2020-08" db="EMBL/GenBank/DDBJ databases">
        <title>Whole-Genome Sequence of French Clinical Streptomyces mexicanus Strain Q0842.</title>
        <authorList>
            <person name="Boxberger M."/>
            <person name="La Scola B."/>
        </authorList>
    </citation>
    <scope>NUCLEOTIDE SEQUENCE [LARGE SCALE GENOMIC DNA]</scope>
    <source>
        <strain evidence="6 7">Marseille-Q0842</strain>
    </source>
</reference>
<feature type="domain" description="HTH tetR-type" evidence="5">
    <location>
        <begin position="9"/>
        <end position="69"/>
    </location>
</feature>
<keyword evidence="3" id="KW-0804">Transcription</keyword>
<dbReference type="Gene3D" id="1.10.357.10">
    <property type="entry name" value="Tetracycline Repressor, domain 2"/>
    <property type="match status" value="1"/>
</dbReference>
<evidence type="ECO:0000256" key="4">
    <source>
        <dbReference type="PROSITE-ProRule" id="PRU00335"/>
    </source>
</evidence>
<gene>
    <name evidence="6" type="ORF">H1R13_09075</name>
</gene>
<dbReference type="GO" id="GO:0003677">
    <property type="term" value="F:DNA binding"/>
    <property type="evidence" value="ECO:0007669"/>
    <property type="project" value="UniProtKB-UniRule"/>
</dbReference>
<comment type="caution">
    <text evidence="6">The sequence shown here is derived from an EMBL/GenBank/DDBJ whole genome shotgun (WGS) entry which is preliminary data.</text>
</comment>
<dbReference type="AlphaFoldDB" id="A0A7X1HY21"/>
<evidence type="ECO:0000256" key="3">
    <source>
        <dbReference type="ARBA" id="ARBA00023163"/>
    </source>
</evidence>
<feature type="DNA-binding region" description="H-T-H motif" evidence="4">
    <location>
        <begin position="32"/>
        <end position="51"/>
    </location>
</feature>
<name>A0A7X1HY21_9ACTN</name>
<dbReference type="PROSITE" id="PS50977">
    <property type="entry name" value="HTH_TETR_2"/>
    <property type="match status" value="1"/>
</dbReference>
<keyword evidence="1" id="KW-0805">Transcription regulation</keyword>
<dbReference type="SUPFAM" id="SSF46689">
    <property type="entry name" value="Homeodomain-like"/>
    <property type="match status" value="1"/>
</dbReference>
<dbReference type="InterPro" id="IPR009057">
    <property type="entry name" value="Homeodomain-like_sf"/>
</dbReference>
<dbReference type="PANTHER" id="PTHR47506">
    <property type="entry name" value="TRANSCRIPTIONAL REGULATORY PROTEIN"/>
    <property type="match status" value="1"/>
</dbReference>
<accession>A0A7X1HY21</accession>
<evidence type="ECO:0000256" key="2">
    <source>
        <dbReference type="ARBA" id="ARBA00023125"/>
    </source>
</evidence>
<dbReference type="Pfam" id="PF00440">
    <property type="entry name" value="TetR_N"/>
    <property type="match status" value="1"/>
</dbReference>
<proteinExistence type="predicted"/>
<evidence type="ECO:0000313" key="7">
    <source>
        <dbReference type="Proteomes" id="UP000517694"/>
    </source>
</evidence>
<evidence type="ECO:0000259" key="5">
    <source>
        <dbReference type="PROSITE" id="PS50977"/>
    </source>
</evidence>
<dbReference type="SUPFAM" id="SSF48498">
    <property type="entry name" value="Tetracyclin repressor-like, C-terminal domain"/>
    <property type="match status" value="1"/>
</dbReference>
<dbReference type="Pfam" id="PF16925">
    <property type="entry name" value="TetR_C_13"/>
    <property type="match status" value="1"/>
</dbReference>
<keyword evidence="2 4" id="KW-0238">DNA-binding</keyword>
<evidence type="ECO:0000256" key="1">
    <source>
        <dbReference type="ARBA" id="ARBA00023015"/>
    </source>
</evidence>
<dbReference type="InterPro" id="IPR001647">
    <property type="entry name" value="HTH_TetR"/>
</dbReference>
<protein>
    <submittedName>
        <fullName evidence="6">TetR/AcrR family transcriptional regulator</fullName>
    </submittedName>
</protein>
<dbReference type="PRINTS" id="PR00455">
    <property type="entry name" value="HTHTETR"/>
</dbReference>
<dbReference type="InterPro" id="IPR036271">
    <property type="entry name" value="Tet_transcr_reg_TetR-rel_C_sf"/>
</dbReference>